<dbReference type="GO" id="GO:0009097">
    <property type="term" value="P:isoleucine biosynthetic process"/>
    <property type="evidence" value="ECO:0007669"/>
    <property type="project" value="TreeGrafter"/>
</dbReference>
<dbReference type="InterPro" id="IPR036052">
    <property type="entry name" value="TrpB-like_PALP_sf"/>
</dbReference>
<dbReference type="GO" id="GO:0003941">
    <property type="term" value="F:L-serine ammonia-lyase activity"/>
    <property type="evidence" value="ECO:0007669"/>
    <property type="project" value="TreeGrafter"/>
</dbReference>
<keyword evidence="6" id="KW-1185">Reference proteome</keyword>
<dbReference type="Pfam" id="PF00291">
    <property type="entry name" value="PALP"/>
    <property type="match status" value="1"/>
</dbReference>
<protein>
    <submittedName>
        <fullName evidence="5">Pyridoxal-phosphate dependent enzyme</fullName>
    </submittedName>
</protein>
<dbReference type="GO" id="GO:0006565">
    <property type="term" value="P:L-serine catabolic process"/>
    <property type="evidence" value="ECO:0007669"/>
    <property type="project" value="TreeGrafter"/>
</dbReference>
<feature type="domain" description="Tryptophan synthase beta chain-like PALP" evidence="4">
    <location>
        <begin position="26"/>
        <end position="332"/>
    </location>
</feature>
<evidence type="ECO:0000259" key="4">
    <source>
        <dbReference type="Pfam" id="PF00291"/>
    </source>
</evidence>
<gene>
    <name evidence="5" type="ORF">EHT25_06785</name>
</gene>
<organism evidence="5 6">
    <name type="scientific">Larkinella rosea</name>
    <dbReference type="NCBI Taxonomy" id="2025312"/>
    <lineage>
        <taxon>Bacteria</taxon>
        <taxon>Pseudomonadati</taxon>
        <taxon>Bacteroidota</taxon>
        <taxon>Cytophagia</taxon>
        <taxon>Cytophagales</taxon>
        <taxon>Spirosomataceae</taxon>
        <taxon>Larkinella</taxon>
    </lineage>
</organism>
<dbReference type="OrthoDB" id="9778118at2"/>
<dbReference type="InterPro" id="IPR001926">
    <property type="entry name" value="TrpB-like_PALP"/>
</dbReference>
<dbReference type="Gene3D" id="3.40.50.1100">
    <property type="match status" value="2"/>
</dbReference>
<evidence type="ECO:0000256" key="2">
    <source>
        <dbReference type="ARBA" id="ARBA00022898"/>
    </source>
</evidence>
<reference evidence="5 6" key="1">
    <citation type="submission" date="2018-11" db="EMBL/GenBank/DDBJ databases">
        <authorList>
            <person name="Zhou Z."/>
            <person name="Wang G."/>
        </authorList>
    </citation>
    <scope>NUCLEOTIDE SEQUENCE [LARGE SCALE GENOMIC DNA]</scope>
    <source>
        <strain evidence="5 6">KCTC52004</strain>
    </source>
</reference>
<dbReference type="InterPro" id="IPR050147">
    <property type="entry name" value="Ser/Thr_Dehydratase"/>
</dbReference>
<dbReference type="Proteomes" id="UP000271925">
    <property type="component" value="Unassembled WGS sequence"/>
</dbReference>
<dbReference type="AlphaFoldDB" id="A0A3P1C3Q7"/>
<evidence type="ECO:0000256" key="1">
    <source>
        <dbReference type="ARBA" id="ARBA00001933"/>
    </source>
</evidence>
<dbReference type="GO" id="GO:0004794">
    <property type="term" value="F:threonine deaminase activity"/>
    <property type="evidence" value="ECO:0007669"/>
    <property type="project" value="TreeGrafter"/>
</dbReference>
<evidence type="ECO:0000313" key="5">
    <source>
        <dbReference type="EMBL" id="RRB07942.1"/>
    </source>
</evidence>
<comment type="cofactor">
    <cofactor evidence="1">
        <name>pyridoxal 5'-phosphate</name>
        <dbReference type="ChEBI" id="CHEBI:597326"/>
    </cofactor>
</comment>
<keyword evidence="2" id="KW-0663">Pyridoxal phosphate</keyword>
<dbReference type="GO" id="GO:0006567">
    <property type="term" value="P:L-threonine catabolic process"/>
    <property type="evidence" value="ECO:0007669"/>
    <property type="project" value="TreeGrafter"/>
</dbReference>
<comment type="caution">
    <text evidence="5">The sequence shown here is derived from an EMBL/GenBank/DDBJ whole genome shotgun (WGS) entry which is preliminary data.</text>
</comment>
<evidence type="ECO:0000256" key="3">
    <source>
        <dbReference type="ARBA" id="ARBA00023239"/>
    </source>
</evidence>
<name>A0A3P1C3Q7_9BACT</name>
<dbReference type="PANTHER" id="PTHR48078">
    <property type="entry name" value="THREONINE DEHYDRATASE, MITOCHONDRIAL-RELATED"/>
    <property type="match status" value="1"/>
</dbReference>
<keyword evidence="3" id="KW-0456">Lyase</keyword>
<dbReference type="EMBL" id="RQJO01000007">
    <property type="protein sequence ID" value="RRB07942.1"/>
    <property type="molecule type" value="Genomic_DNA"/>
</dbReference>
<evidence type="ECO:0000313" key="6">
    <source>
        <dbReference type="Proteomes" id="UP000271925"/>
    </source>
</evidence>
<sequence length="366" mass="38818">MSQRVLNTIWKYQNQLPAVSPHHRVLLGEGQTPLVRSRSIGASLGIDNLYFKLENLNPSGSYKDRFAAVLVSEMNAKGQKICIATSSGNTGAALSAYCAAAGMTCILVVVDGAPIPKIRQMQLYGARIFMVSGFGKDPAITTAVFDELEKLCRSYQIPLPISAYRYCPSAMQGVQTISAEILETLNGQVDHIFSPAGGGGLTLAVTLGVLAENPATHRTKVNCVQPEGNDTMASSLRNNGTAKAVSASTTTVSGLQVPGVLDGDRVIENGRKTGGNGYIVTDERVFAWQKALAQQEGIFSEPAGAVALAGLEDAVRRNEVNRKETVVCLVTGSGFKDMASVETNFGLPPVQTVDVGQTIALIQPFL</sequence>
<dbReference type="PANTHER" id="PTHR48078:SF6">
    <property type="entry name" value="L-THREONINE DEHYDRATASE CATABOLIC TDCB"/>
    <property type="match status" value="1"/>
</dbReference>
<accession>A0A3P1C3Q7</accession>
<proteinExistence type="predicted"/>
<dbReference type="SUPFAM" id="SSF53686">
    <property type="entry name" value="Tryptophan synthase beta subunit-like PLP-dependent enzymes"/>
    <property type="match status" value="1"/>
</dbReference>